<feature type="region of interest" description="Disordered" evidence="1">
    <location>
        <begin position="1"/>
        <end position="105"/>
    </location>
</feature>
<reference evidence="4" key="1">
    <citation type="submission" date="2017-02" db="UniProtKB">
        <authorList>
            <consortium name="WormBaseParasite"/>
        </authorList>
    </citation>
    <scope>IDENTIFICATION</scope>
</reference>
<proteinExistence type="predicted"/>
<feature type="compositionally biased region" description="Low complexity" evidence="1">
    <location>
        <begin position="432"/>
        <end position="462"/>
    </location>
</feature>
<dbReference type="WBParaSite" id="HDID_0000293801-mRNA-1">
    <property type="protein sequence ID" value="HDID_0000293801-mRNA-1"/>
    <property type="gene ID" value="HDID_0000293801"/>
</dbReference>
<dbReference type="OrthoDB" id="6247678at2759"/>
<feature type="region of interest" description="Disordered" evidence="1">
    <location>
        <begin position="686"/>
        <end position="724"/>
    </location>
</feature>
<feature type="compositionally biased region" description="Polar residues" evidence="1">
    <location>
        <begin position="90"/>
        <end position="105"/>
    </location>
</feature>
<feature type="compositionally biased region" description="Low complexity" evidence="1">
    <location>
        <begin position="518"/>
        <end position="534"/>
    </location>
</feature>
<feature type="region of interest" description="Disordered" evidence="1">
    <location>
        <begin position="432"/>
        <end position="486"/>
    </location>
</feature>
<dbReference type="AlphaFoldDB" id="A0A0R3SDY7"/>
<reference evidence="2 3" key="2">
    <citation type="submission" date="2018-11" db="EMBL/GenBank/DDBJ databases">
        <authorList>
            <consortium name="Pathogen Informatics"/>
        </authorList>
    </citation>
    <scope>NUCLEOTIDE SEQUENCE [LARGE SCALE GENOMIC DNA]</scope>
</reference>
<feature type="compositionally biased region" description="Low complexity" evidence="1">
    <location>
        <begin position="694"/>
        <end position="704"/>
    </location>
</feature>
<accession>A0A0R3SDY7</accession>
<evidence type="ECO:0000313" key="3">
    <source>
        <dbReference type="Proteomes" id="UP000274504"/>
    </source>
</evidence>
<dbReference type="Proteomes" id="UP000274504">
    <property type="component" value="Unassembled WGS sequence"/>
</dbReference>
<dbReference type="EMBL" id="UYSG01000797">
    <property type="protein sequence ID" value="VDL24173.1"/>
    <property type="molecule type" value="Genomic_DNA"/>
</dbReference>
<gene>
    <name evidence="2" type="ORF">HDID_LOCUS2936</name>
</gene>
<evidence type="ECO:0000313" key="4">
    <source>
        <dbReference type="WBParaSite" id="HDID_0000293801-mRNA-1"/>
    </source>
</evidence>
<feature type="region of interest" description="Disordered" evidence="1">
    <location>
        <begin position="121"/>
        <end position="165"/>
    </location>
</feature>
<feature type="compositionally biased region" description="Polar residues" evidence="1">
    <location>
        <begin position="354"/>
        <end position="376"/>
    </location>
</feature>
<feature type="compositionally biased region" description="Low complexity" evidence="1">
    <location>
        <begin position="323"/>
        <end position="353"/>
    </location>
</feature>
<feature type="region of interest" description="Disordered" evidence="1">
    <location>
        <begin position="508"/>
        <end position="566"/>
    </location>
</feature>
<feature type="compositionally biased region" description="Low complexity" evidence="1">
    <location>
        <begin position="75"/>
        <end position="89"/>
    </location>
</feature>
<feature type="compositionally biased region" description="Polar residues" evidence="1">
    <location>
        <begin position="121"/>
        <end position="134"/>
    </location>
</feature>
<name>A0A0R3SDY7_HYMDI</name>
<evidence type="ECO:0000313" key="2">
    <source>
        <dbReference type="EMBL" id="VDL24173.1"/>
    </source>
</evidence>
<feature type="compositionally biased region" description="Low complexity" evidence="1">
    <location>
        <begin position="135"/>
        <end position="155"/>
    </location>
</feature>
<feature type="region of interest" description="Disordered" evidence="1">
    <location>
        <begin position="317"/>
        <end position="376"/>
    </location>
</feature>
<evidence type="ECO:0000256" key="1">
    <source>
        <dbReference type="SAM" id="MobiDB-lite"/>
    </source>
</evidence>
<dbReference type="STRING" id="6216.A0A0R3SDY7"/>
<organism evidence="4">
    <name type="scientific">Hymenolepis diminuta</name>
    <name type="common">Rat tapeworm</name>
    <dbReference type="NCBI Taxonomy" id="6216"/>
    <lineage>
        <taxon>Eukaryota</taxon>
        <taxon>Metazoa</taxon>
        <taxon>Spiralia</taxon>
        <taxon>Lophotrochozoa</taxon>
        <taxon>Platyhelminthes</taxon>
        <taxon>Cestoda</taxon>
        <taxon>Eucestoda</taxon>
        <taxon>Cyclophyllidea</taxon>
        <taxon>Hymenolepididae</taxon>
        <taxon>Hymenolepis</taxon>
    </lineage>
</organism>
<sequence>MCSNPNINALNAGDPQATPTSVSTLQNPSPSQPQPQQQGKQQQTPQQQSQSQASPYATGGGTPHSAEQQYHMRQHASPYQASQQQSPMATGSQIPAGAQQQQYHTPATQAYSISEMNRYATTAGGSPMNTMRNTGQGQAAGGPQTAPSAQQQPAGGRMGGASGSVVPTGEERAIIWEGQLSLGGQIASYVQISADVSAPRLSFLWQNNSRLIMQLEHFDRESHWGQVLIHRASSFIFPTQLSVGFKSPENQAALQSRFQSPSPSSFTVAIVPPLNSFGQIPSGCIVFICLLCVGDNHFVGLVPRNAETFREDIVRRQMHRRQQPQQASQQHQYDSSLMEMQSQQVLQQQQPSSAYSVNTPSLPNTPNKMVRPTTATLSPVVNRVGNVPAAAAGMPPQQRIPPHSGMMVEDVADPQQQQQQRFMNPATNNMYQQQMTQQAQQQGPPPQQQQMQRQPPTAWQQQERPQSSAALPPEIMQQQQQRARKGEMLRYPICQPQQQHVYHQGQGMPMGQSVGYMQQQQQPRMPQGQPRPQGAYSGGGIAQPRQQLRDASGRFQSTSNPAAGMASGNPEYHNAAAAAPPLPPAYTSNPMYEMLHPQQYGGPMPNQQQRVPSTAYARAPQPGAAMGMRGGAGYAAPGGPRMTAAGYPASRGAAMGPRGGGMSRMRGTAPAQHLLMGEVPPGMMYEGAPGIMEQQGQTQPQAQQGVFDPNMQPQPPQNQPNLFD</sequence>
<protein>
    <submittedName>
        <fullName evidence="4">LID domain-containing protein</fullName>
    </submittedName>
</protein>
<feature type="compositionally biased region" description="Low complexity" evidence="1">
    <location>
        <begin position="26"/>
        <end position="55"/>
    </location>
</feature>